<evidence type="ECO:0000256" key="11">
    <source>
        <dbReference type="ARBA" id="ARBA00023303"/>
    </source>
</evidence>
<keyword evidence="5 12" id="KW-0812">Transmembrane</keyword>
<dbReference type="EMBL" id="JAWJWF010000001">
    <property type="protein sequence ID" value="KAK6641081.1"/>
    <property type="molecule type" value="Genomic_DNA"/>
</dbReference>
<keyword evidence="3 12" id="KW-0813">Transport</keyword>
<evidence type="ECO:0000256" key="8">
    <source>
        <dbReference type="ARBA" id="ARBA00022989"/>
    </source>
</evidence>
<comment type="function">
    <text evidence="12">Structural component of the gap junctions.</text>
</comment>
<evidence type="ECO:0000256" key="1">
    <source>
        <dbReference type="ARBA" id="ARBA00004610"/>
    </source>
</evidence>
<keyword evidence="8 12" id="KW-1133">Transmembrane helix</keyword>
<dbReference type="PRINTS" id="PR01262">
    <property type="entry name" value="INNEXIN"/>
</dbReference>
<dbReference type="InterPro" id="IPR000990">
    <property type="entry name" value="Innexin"/>
</dbReference>
<proteinExistence type="inferred from homology"/>
<name>A0ABR1BCB5_POLSC</name>
<dbReference type="PROSITE" id="PS51013">
    <property type="entry name" value="PANNEXIN"/>
    <property type="match status" value="1"/>
</dbReference>
<evidence type="ECO:0000313" key="14">
    <source>
        <dbReference type="Proteomes" id="UP001359485"/>
    </source>
</evidence>
<dbReference type="Proteomes" id="UP001359485">
    <property type="component" value="Unassembled WGS sequence"/>
</dbReference>
<evidence type="ECO:0000256" key="12">
    <source>
        <dbReference type="RuleBase" id="RU010713"/>
    </source>
</evidence>
<dbReference type="PANTHER" id="PTHR11893:SF38">
    <property type="entry name" value="INNEXIN INX7"/>
    <property type="match status" value="1"/>
</dbReference>
<keyword evidence="6" id="KW-0303">Gap junction</keyword>
<protein>
    <recommendedName>
        <fullName evidence="12">Innexin</fullName>
    </recommendedName>
</protein>
<feature type="transmembrane region" description="Helical" evidence="12">
    <location>
        <begin position="80"/>
        <end position="102"/>
    </location>
</feature>
<evidence type="ECO:0000313" key="13">
    <source>
        <dbReference type="EMBL" id="KAK6641081.1"/>
    </source>
</evidence>
<evidence type="ECO:0000256" key="3">
    <source>
        <dbReference type="ARBA" id="ARBA00022448"/>
    </source>
</evidence>
<feature type="transmembrane region" description="Helical" evidence="12">
    <location>
        <begin position="26"/>
        <end position="46"/>
    </location>
</feature>
<evidence type="ECO:0000256" key="9">
    <source>
        <dbReference type="ARBA" id="ARBA00023065"/>
    </source>
</evidence>
<keyword evidence="4" id="KW-1003">Cell membrane</keyword>
<dbReference type="PANTHER" id="PTHR11893">
    <property type="entry name" value="INNEXIN"/>
    <property type="match status" value="1"/>
</dbReference>
<feature type="transmembrane region" description="Helical" evidence="12">
    <location>
        <begin position="237"/>
        <end position="258"/>
    </location>
</feature>
<gene>
    <name evidence="12" type="primary">inx</name>
    <name evidence="13" type="ORF">RUM44_012780</name>
</gene>
<accession>A0ABR1BCB5</accession>
<feature type="transmembrane region" description="Helical" evidence="12">
    <location>
        <begin position="149"/>
        <end position="170"/>
    </location>
</feature>
<keyword evidence="9 12" id="KW-0406">Ion transport</keyword>
<evidence type="ECO:0000256" key="10">
    <source>
        <dbReference type="ARBA" id="ARBA00023136"/>
    </source>
</evidence>
<evidence type="ECO:0000256" key="2">
    <source>
        <dbReference type="ARBA" id="ARBA00004651"/>
    </source>
</evidence>
<keyword evidence="14" id="KW-1185">Reference proteome</keyword>
<comment type="subcellular location">
    <subcellularLocation>
        <location evidence="1">Cell junction</location>
        <location evidence="1">Gap junction</location>
    </subcellularLocation>
    <subcellularLocation>
        <location evidence="2 12">Cell membrane</location>
        <topology evidence="2 12">Multi-pass membrane protein</topology>
    </subcellularLocation>
</comment>
<dbReference type="Pfam" id="PF00876">
    <property type="entry name" value="Innexin"/>
    <property type="match status" value="2"/>
</dbReference>
<keyword evidence="11 12" id="KW-0407">Ion channel</keyword>
<evidence type="ECO:0000256" key="6">
    <source>
        <dbReference type="ARBA" id="ARBA00022868"/>
    </source>
</evidence>
<keyword evidence="7" id="KW-0965">Cell junction</keyword>
<organism evidence="13 14">
    <name type="scientific">Polyplax serrata</name>
    <name type="common">Common mouse louse</name>
    <dbReference type="NCBI Taxonomy" id="468196"/>
    <lineage>
        <taxon>Eukaryota</taxon>
        <taxon>Metazoa</taxon>
        <taxon>Ecdysozoa</taxon>
        <taxon>Arthropoda</taxon>
        <taxon>Hexapoda</taxon>
        <taxon>Insecta</taxon>
        <taxon>Pterygota</taxon>
        <taxon>Neoptera</taxon>
        <taxon>Paraneoptera</taxon>
        <taxon>Psocodea</taxon>
        <taxon>Troctomorpha</taxon>
        <taxon>Phthiraptera</taxon>
        <taxon>Anoplura</taxon>
        <taxon>Polyplacidae</taxon>
        <taxon>Polyplax</taxon>
    </lineage>
</organism>
<comment type="similarity">
    <text evidence="12">Belongs to the pannexin family.</text>
</comment>
<comment type="caution">
    <text evidence="13">The sequence shown here is derived from an EMBL/GenBank/DDBJ whole genome shotgun (WGS) entry which is preliminary data.</text>
</comment>
<reference evidence="13 14" key="1">
    <citation type="submission" date="2023-09" db="EMBL/GenBank/DDBJ databases">
        <title>Genomes of two closely related lineages of the louse Polyplax serrata with different host specificities.</title>
        <authorList>
            <person name="Martinu J."/>
            <person name="Tarabai H."/>
            <person name="Stefka J."/>
            <person name="Hypsa V."/>
        </authorList>
    </citation>
    <scope>NUCLEOTIDE SEQUENCE [LARGE SCALE GENOMIC DNA]</scope>
    <source>
        <strain evidence="13">98ZLc_SE</strain>
    </source>
</reference>
<evidence type="ECO:0000256" key="4">
    <source>
        <dbReference type="ARBA" id="ARBA00022475"/>
    </source>
</evidence>
<evidence type="ECO:0000256" key="5">
    <source>
        <dbReference type="ARBA" id="ARBA00022692"/>
    </source>
</evidence>
<evidence type="ECO:0000256" key="7">
    <source>
        <dbReference type="ARBA" id="ARBA00022949"/>
    </source>
</evidence>
<keyword evidence="10 12" id="KW-0472">Membrane</keyword>
<sequence>MLNLARSLASHKLINLKPKYVHIDNLIFRCHYRVTVLILLIGVALLSSQEYIGEYIREIAHPGVGPYVQSEGEEIIRHTYYQWVIFVLFLQAVFFYLPHVVWREMEQGKLKGIIDGMKEIEMVNETYKKESFKRIELHLKNRLYINRSWAVCLIFCELLNLLNLILQVYLTDVFLGYHFWDLGTKIYWDEKGDEFNPLDVVFPKVTKCSFQKFGPSGSIQHHDIMCIMALNIVNEKIYLVLWFWYIFLFIASVLALIWRFATFFLRHSLPFNRFVFNFTSMSKINEEHLRIVMNRVSFGEWIFLSYLAGSMNSKLFDDLLSQLAESYNEKIFTSDEKLAELEETKRPLVEFK</sequence>